<comment type="caution">
    <text evidence="8">The sequence shown here is derived from an EMBL/GenBank/DDBJ whole genome shotgun (WGS) entry which is preliminary data.</text>
</comment>
<dbReference type="InterPro" id="IPR000847">
    <property type="entry name" value="LysR_HTH_N"/>
</dbReference>
<evidence type="ECO:0000313" key="8">
    <source>
        <dbReference type="EMBL" id="MBB3914560.1"/>
    </source>
</evidence>
<reference evidence="8 9" key="1">
    <citation type="submission" date="2020-08" db="EMBL/GenBank/DDBJ databases">
        <title>Genomic Encyclopedia of Type Strains, Phase IV (KMG-IV): sequencing the most valuable type-strain genomes for metagenomic binning, comparative biology and taxonomic classification.</title>
        <authorList>
            <person name="Goeker M."/>
        </authorList>
    </citation>
    <scope>NUCLEOTIDE SEQUENCE [LARGE SCALE GENOMIC DNA]</scope>
    <source>
        <strain evidence="8 9">DSM 19331</strain>
    </source>
</reference>
<dbReference type="SUPFAM" id="SSF53850">
    <property type="entry name" value="Periplasmic binding protein-like II"/>
    <property type="match status" value="1"/>
</dbReference>
<proteinExistence type="inferred from homology"/>
<sequence>MLHQRRCTPRSYFLNIDYSELNRVDLNLLIAFDVLHAECNVTRAAERLGIGQSSMSHSLNRLRRLFGDELFTRCPDGVRPTPRAMALAPAIRSALGIIQQNLLHDGVFDASRADRTFILGMPDSIEVPLLPRLLALLARDAPEIKIRIRAIDRFDVLEQLNQDRLHLGIAGLLTEGGTQHKRRKLYATGYLCLFDPFHLNIDTPVMLEDYVAVPHVLGSPRGDAHGVVDDALAIKGLKRNIAVVTPHFAAVPFVLKSARLISTVPERPARIFARQFDLATSPVPLPLPESDVSMIWHSSYDKDPAHHWLREVIVKLTATL</sequence>
<dbReference type="SUPFAM" id="SSF46785">
    <property type="entry name" value="Winged helix' DNA-binding domain"/>
    <property type="match status" value="1"/>
</dbReference>
<dbReference type="Proteomes" id="UP000545490">
    <property type="component" value="Unassembled WGS sequence"/>
</dbReference>
<evidence type="ECO:0000256" key="1">
    <source>
        <dbReference type="ARBA" id="ARBA00009437"/>
    </source>
</evidence>
<evidence type="ECO:0000256" key="5">
    <source>
        <dbReference type="ARBA" id="ARBA00023159"/>
    </source>
</evidence>
<protein>
    <submittedName>
        <fullName evidence="8">DNA-binding transcriptional LysR family regulator</fullName>
    </submittedName>
</protein>
<dbReference type="InterPro" id="IPR050389">
    <property type="entry name" value="LysR-type_TF"/>
</dbReference>
<dbReference type="InterPro" id="IPR036388">
    <property type="entry name" value="WH-like_DNA-bd_sf"/>
</dbReference>
<dbReference type="InterPro" id="IPR005119">
    <property type="entry name" value="LysR_subst-bd"/>
</dbReference>
<dbReference type="PROSITE" id="PS50931">
    <property type="entry name" value="HTH_LYSR"/>
    <property type="match status" value="1"/>
</dbReference>
<dbReference type="RefSeq" id="WP_245434834.1">
    <property type="nucleotide sequence ID" value="NZ_JACIDG010000004.1"/>
</dbReference>
<dbReference type="Pfam" id="PF00126">
    <property type="entry name" value="HTH_1"/>
    <property type="match status" value="1"/>
</dbReference>
<comment type="similarity">
    <text evidence="1">Belongs to the LysR transcriptional regulatory family.</text>
</comment>
<dbReference type="PANTHER" id="PTHR30118">
    <property type="entry name" value="HTH-TYPE TRANSCRIPTIONAL REGULATOR LEUO-RELATED"/>
    <property type="match status" value="1"/>
</dbReference>
<dbReference type="CDD" id="cd08464">
    <property type="entry name" value="PBP2_DntR_like_2"/>
    <property type="match status" value="1"/>
</dbReference>
<evidence type="ECO:0000256" key="2">
    <source>
        <dbReference type="ARBA" id="ARBA00022458"/>
    </source>
</evidence>
<dbReference type="Pfam" id="PF03466">
    <property type="entry name" value="LysR_substrate"/>
    <property type="match status" value="1"/>
</dbReference>
<accession>A0A7W6B2U9</accession>
<keyword evidence="5" id="KW-0010">Activator</keyword>
<dbReference type="AlphaFoldDB" id="A0A7W6B2U9"/>
<dbReference type="GO" id="GO:0003677">
    <property type="term" value="F:DNA binding"/>
    <property type="evidence" value="ECO:0007669"/>
    <property type="project" value="UniProtKB-KW"/>
</dbReference>
<keyword evidence="6" id="KW-0804">Transcription</keyword>
<evidence type="ECO:0000313" key="9">
    <source>
        <dbReference type="Proteomes" id="UP000545490"/>
    </source>
</evidence>
<dbReference type="Gene3D" id="1.10.10.10">
    <property type="entry name" value="Winged helix-like DNA-binding domain superfamily/Winged helix DNA-binding domain"/>
    <property type="match status" value="1"/>
</dbReference>
<feature type="domain" description="HTH lysR-type" evidence="7">
    <location>
        <begin position="24"/>
        <end position="81"/>
    </location>
</feature>
<gene>
    <name evidence="8" type="ORF">GGQ65_001842</name>
</gene>
<evidence type="ECO:0000256" key="6">
    <source>
        <dbReference type="ARBA" id="ARBA00023163"/>
    </source>
</evidence>
<keyword evidence="4 8" id="KW-0238">DNA-binding</keyword>
<dbReference type="PANTHER" id="PTHR30118:SF15">
    <property type="entry name" value="TRANSCRIPTIONAL REGULATORY PROTEIN"/>
    <property type="match status" value="1"/>
</dbReference>
<evidence type="ECO:0000256" key="3">
    <source>
        <dbReference type="ARBA" id="ARBA00023015"/>
    </source>
</evidence>
<dbReference type="GO" id="GO:0003700">
    <property type="term" value="F:DNA-binding transcription factor activity"/>
    <property type="evidence" value="ECO:0007669"/>
    <property type="project" value="InterPro"/>
</dbReference>
<keyword evidence="2" id="KW-0536">Nodulation</keyword>
<evidence type="ECO:0000256" key="4">
    <source>
        <dbReference type="ARBA" id="ARBA00023125"/>
    </source>
</evidence>
<keyword evidence="3" id="KW-0805">Transcription regulation</keyword>
<dbReference type="Gene3D" id="3.40.190.10">
    <property type="entry name" value="Periplasmic binding protein-like II"/>
    <property type="match status" value="2"/>
</dbReference>
<organism evidence="8 9">
    <name type="scientific">Rhizobium fabae</name>
    <dbReference type="NCBI Taxonomy" id="573179"/>
    <lineage>
        <taxon>Bacteria</taxon>
        <taxon>Pseudomonadati</taxon>
        <taxon>Pseudomonadota</taxon>
        <taxon>Alphaproteobacteria</taxon>
        <taxon>Hyphomicrobiales</taxon>
        <taxon>Rhizobiaceae</taxon>
        <taxon>Rhizobium/Agrobacterium group</taxon>
        <taxon>Rhizobium</taxon>
    </lineage>
</organism>
<dbReference type="PRINTS" id="PR00039">
    <property type="entry name" value="HTHLYSR"/>
</dbReference>
<evidence type="ECO:0000259" key="7">
    <source>
        <dbReference type="PROSITE" id="PS50931"/>
    </source>
</evidence>
<dbReference type="EMBL" id="JACIDG010000004">
    <property type="protein sequence ID" value="MBB3914560.1"/>
    <property type="molecule type" value="Genomic_DNA"/>
</dbReference>
<name>A0A7W6B2U9_9HYPH</name>
<dbReference type="InterPro" id="IPR036390">
    <property type="entry name" value="WH_DNA-bd_sf"/>
</dbReference>